<comment type="caution">
    <text evidence="7">The sequence shown here is derived from an EMBL/GenBank/DDBJ whole genome shotgun (WGS) entry which is preliminary data.</text>
</comment>
<dbReference type="PANTHER" id="PTHR35333:SF3">
    <property type="entry name" value="BETA-LACTAMASE-TYPE TRANSPEPTIDASE FOLD CONTAINING PROTEIN"/>
    <property type="match status" value="1"/>
</dbReference>
<dbReference type="Pfam" id="PF19127">
    <property type="entry name" value="Choline_bind_3"/>
    <property type="match status" value="5"/>
</dbReference>
<feature type="repeat" description="Cell wall-binding" evidence="3">
    <location>
        <begin position="458"/>
        <end position="477"/>
    </location>
</feature>
<dbReference type="InterPro" id="IPR000871">
    <property type="entry name" value="Beta-lactam_class-A"/>
</dbReference>
<protein>
    <submittedName>
        <fullName evidence="7">KxYKxGKxW signal peptide domain-containing protein</fullName>
    </submittedName>
</protein>
<dbReference type="InterPro" id="IPR022263">
    <property type="entry name" value="KxYKxGKxW"/>
</dbReference>
<dbReference type="SUPFAM" id="SSF69360">
    <property type="entry name" value="Cell wall binding repeat"/>
    <property type="match status" value="4"/>
</dbReference>
<feature type="signal peptide" evidence="5">
    <location>
        <begin position="1"/>
        <end position="31"/>
    </location>
</feature>
<feature type="repeat" description="Cell wall-binding" evidence="3">
    <location>
        <begin position="88"/>
        <end position="107"/>
    </location>
</feature>
<evidence type="ECO:0000256" key="1">
    <source>
        <dbReference type="ARBA" id="ARBA00022729"/>
    </source>
</evidence>
<proteinExistence type="predicted"/>
<dbReference type="InterPro" id="IPR012338">
    <property type="entry name" value="Beta-lactam/transpept-like"/>
</dbReference>
<dbReference type="Pfam" id="PF13354">
    <property type="entry name" value="Beta-lactamase2"/>
    <property type="match status" value="1"/>
</dbReference>
<name>A0ABR8PDG9_9LACO</name>
<dbReference type="EMBL" id="JACSQW010000015">
    <property type="protein sequence ID" value="MBD7895297.1"/>
    <property type="molecule type" value="Genomic_DNA"/>
</dbReference>
<feature type="region of interest" description="Disordered" evidence="4">
    <location>
        <begin position="47"/>
        <end position="69"/>
    </location>
</feature>
<gene>
    <name evidence="7" type="ORF">H9564_06230</name>
</gene>
<feature type="domain" description="Beta-lactamase class A catalytic" evidence="6">
    <location>
        <begin position="631"/>
        <end position="723"/>
    </location>
</feature>
<keyword evidence="2" id="KW-0677">Repeat</keyword>
<sequence length="797" mass="91818">MRYKLYKAGKLWLTVALTIFGVLTISSSVSADVNINELPANNQQVVQNDPQSKTQQVATDNNDVTSGQTNVWQNKDSDWYYYQNGQAQTGWQNVSNNWYYLNPKTNVMETGLQKIQDNTYYLNEHHNGTYGAMQTGWQRVNDSWYHFANNGAANTGWYQTNAGYWYYFNQDGQAQTGWQTINNHNYYFDLTNASAAAGWQNIGDNWYYFDPTNVWQMTGWQRIDNQWYYFDPTQKGKMLSGLQQINGRGYYLNDQHDGTYGAMQTGWQKIDGRWYGFGGSDDGAAYNNWYLINSHWYYFNSDGEARVGWQSINNHRYYFDPINAWALTGWQLLSGKWYYFDQQNAWLLTGWQTLNGSQYYLDPETGQMATGYTLVNGHHYYFDLTSGHQVKGFFLDPTAKLLSYYDEQTGIQPANIIVNGKTTSFESTNGYLKSDNFVNGLNKVGNKYFLVENGTFARNVWRQINGSWYYFQDNGVATTYWYKSSAGFWYYFNHDGQALTNWQHINGRWYLFNNTNANAVTGWYQSDYGNWYYFDPVNAWADTNWQYINGIWYYFNPDDAWLDLNQTLTYNWQQIMGSYWNSSSIAIQLQRNGAEYATTNNPGLRYEVASTVKVAVLAMLLHNTGGNLDSTQQSLAMRMIRNSDNDATTAILTNYLGGITSLSAIYSALGMNQTTAAPHWGSSLTVPSDQLKLLKMIYLDPSSNYLNDKSRNYIKWLMNTISAEQSWGISAGSSNYYLKNGWRPASDNGLWEVNSIGYIPNGSNSYTIAVYTRNNRNFNWGVSYVEALARITRQIIG</sequence>
<accession>A0ABR8PDG9</accession>
<dbReference type="RefSeq" id="WP_191684631.1">
    <property type="nucleotide sequence ID" value="NZ_JACSQW010000015.1"/>
</dbReference>
<dbReference type="NCBIfam" id="TIGR03715">
    <property type="entry name" value="KxYKxGKxW"/>
    <property type="match status" value="1"/>
</dbReference>
<dbReference type="Proteomes" id="UP000616837">
    <property type="component" value="Unassembled WGS sequence"/>
</dbReference>
<feature type="repeat" description="Cell wall-binding" evidence="3">
    <location>
        <begin position="134"/>
        <end position="153"/>
    </location>
</feature>
<dbReference type="Pfam" id="PF01473">
    <property type="entry name" value="Choline_bind_1"/>
    <property type="match status" value="6"/>
</dbReference>
<evidence type="ECO:0000256" key="5">
    <source>
        <dbReference type="SAM" id="SignalP"/>
    </source>
</evidence>
<evidence type="ECO:0000313" key="8">
    <source>
        <dbReference type="Proteomes" id="UP000616837"/>
    </source>
</evidence>
<feature type="repeat" description="Cell wall-binding" evidence="3">
    <location>
        <begin position="327"/>
        <end position="346"/>
    </location>
</feature>
<dbReference type="SUPFAM" id="SSF56601">
    <property type="entry name" value="beta-lactamase/transpeptidase-like"/>
    <property type="match status" value="1"/>
</dbReference>
<feature type="repeat" description="Cell wall-binding" evidence="3">
    <location>
        <begin position="286"/>
        <end position="305"/>
    </location>
</feature>
<feature type="repeat" description="Cell wall-binding" evidence="3">
    <location>
        <begin position="542"/>
        <end position="561"/>
    </location>
</feature>
<dbReference type="PANTHER" id="PTHR35333">
    <property type="entry name" value="BETA-LACTAMASE"/>
    <property type="match status" value="1"/>
</dbReference>
<dbReference type="Pfam" id="PF19258">
    <property type="entry name" value="KxYKxGKxW_sig"/>
    <property type="match status" value="1"/>
</dbReference>
<feature type="repeat" description="Cell wall-binding" evidence="3">
    <location>
        <begin position="154"/>
        <end position="174"/>
    </location>
</feature>
<keyword evidence="8" id="KW-1185">Reference proteome</keyword>
<feature type="repeat" description="Cell wall-binding" evidence="3">
    <location>
        <begin position="196"/>
        <end position="215"/>
    </location>
</feature>
<feature type="chain" id="PRO_5046501140" evidence="5">
    <location>
        <begin position="32"/>
        <end position="797"/>
    </location>
</feature>
<feature type="repeat" description="Cell wall-binding" evidence="3">
    <location>
        <begin position="217"/>
        <end position="236"/>
    </location>
</feature>
<evidence type="ECO:0000259" key="6">
    <source>
        <dbReference type="Pfam" id="PF13354"/>
    </source>
</evidence>
<dbReference type="PROSITE" id="PS51170">
    <property type="entry name" value="CW"/>
    <property type="match status" value="10"/>
</dbReference>
<dbReference type="Gene3D" id="2.10.270.10">
    <property type="entry name" value="Cholin Binding"/>
    <property type="match status" value="6"/>
</dbReference>
<feature type="repeat" description="Cell wall-binding" evidence="3">
    <location>
        <begin position="175"/>
        <end position="194"/>
    </location>
</feature>
<dbReference type="Gene3D" id="3.40.710.10">
    <property type="entry name" value="DD-peptidase/beta-lactamase superfamily"/>
    <property type="match status" value="1"/>
</dbReference>
<evidence type="ECO:0000256" key="3">
    <source>
        <dbReference type="PROSITE-ProRule" id="PRU00591"/>
    </source>
</evidence>
<dbReference type="InterPro" id="IPR045155">
    <property type="entry name" value="Beta-lactam_cat"/>
</dbReference>
<keyword evidence="1 5" id="KW-0732">Signal</keyword>
<reference evidence="7 8" key="1">
    <citation type="submission" date="2020-08" db="EMBL/GenBank/DDBJ databases">
        <title>A Genomic Blueprint of the Chicken Gut Microbiome.</title>
        <authorList>
            <person name="Gilroy R."/>
            <person name="Ravi A."/>
            <person name="Getino M."/>
            <person name="Pursley I."/>
            <person name="Horton D.L."/>
            <person name="Alikhan N.-F."/>
            <person name="Baker D."/>
            <person name="Gharbi K."/>
            <person name="Hall N."/>
            <person name="Watson M."/>
            <person name="Adriaenssens E.M."/>
            <person name="Foster-Nyarko E."/>
            <person name="Jarju S."/>
            <person name="Secka A."/>
            <person name="Antonio M."/>
            <person name="Oren A."/>
            <person name="Chaudhuri R."/>
            <person name="La Ragione R.M."/>
            <person name="Hildebrand F."/>
            <person name="Pallen M.J."/>
        </authorList>
    </citation>
    <scope>NUCLEOTIDE SEQUENCE [LARGE SCALE GENOMIC DNA]</scope>
    <source>
        <strain evidence="7 8">Sa3CUN2</strain>
    </source>
</reference>
<evidence type="ECO:0000313" key="7">
    <source>
        <dbReference type="EMBL" id="MBD7895297.1"/>
    </source>
</evidence>
<evidence type="ECO:0000256" key="2">
    <source>
        <dbReference type="ARBA" id="ARBA00022737"/>
    </source>
</evidence>
<organism evidence="7 8">
    <name type="scientific">Limosilactobacillus avistercoris</name>
    <dbReference type="NCBI Taxonomy" id="2762243"/>
    <lineage>
        <taxon>Bacteria</taxon>
        <taxon>Bacillati</taxon>
        <taxon>Bacillota</taxon>
        <taxon>Bacilli</taxon>
        <taxon>Lactobacillales</taxon>
        <taxon>Lactobacillaceae</taxon>
        <taxon>Limosilactobacillus</taxon>
    </lineage>
</organism>
<dbReference type="InterPro" id="IPR018337">
    <property type="entry name" value="Cell_wall/Cho-bd_repeat"/>
</dbReference>
<evidence type="ECO:0000256" key="4">
    <source>
        <dbReference type="SAM" id="MobiDB-lite"/>
    </source>
</evidence>